<feature type="transmembrane region" description="Helical" evidence="10">
    <location>
        <begin position="159"/>
        <end position="181"/>
    </location>
</feature>
<comment type="caution">
    <text evidence="13">The sequence shown here is derived from an EMBL/GenBank/DDBJ whole genome shotgun (WGS) entry which is preliminary data.</text>
</comment>
<dbReference type="EMBL" id="BMTD01000015">
    <property type="protein sequence ID" value="GGV13107.1"/>
    <property type="molecule type" value="Genomic_DNA"/>
</dbReference>
<dbReference type="InterPro" id="IPR011712">
    <property type="entry name" value="Sig_transdc_His_kin_sub3_dim/P"/>
</dbReference>
<evidence type="ECO:0000256" key="9">
    <source>
        <dbReference type="SAM" id="MobiDB-lite"/>
    </source>
</evidence>
<dbReference type="GO" id="GO:0005524">
    <property type="term" value="F:ATP binding"/>
    <property type="evidence" value="ECO:0007669"/>
    <property type="project" value="UniProtKB-KW"/>
</dbReference>
<keyword evidence="14" id="KW-1185">Reference proteome</keyword>
<dbReference type="Pfam" id="PF02518">
    <property type="entry name" value="HATPase_c"/>
    <property type="match status" value="1"/>
</dbReference>
<accession>A0A918IG01</accession>
<dbReference type="Pfam" id="PF07730">
    <property type="entry name" value="HisKA_3"/>
    <property type="match status" value="1"/>
</dbReference>
<name>A0A918IG01_9ACTN</name>
<dbReference type="InterPro" id="IPR036890">
    <property type="entry name" value="HATPase_C_sf"/>
</dbReference>
<evidence type="ECO:0000256" key="2">
    <source>
        <dbReference type="ARBA" id="ARBA00012438"/>
    </source>
</evidence>
<feature type="transmembrane region" description="Helical" evidence="10">
    <location>
        <begin position="193"/>
        <end position="216"/>
    </location>
</feature>
<evidence type="ECO:0000256" key="8">
    <source>
        <dbReference type="ARBA" id="ARBA00023012"/>
    </source>
</evidence>
<evidence type="ECO:0000313" key="14">
    <source>
        <dbReference type="Proteomes" id="UP000618795"/>
    </source>
</evidence>
<keyword evidence="3" id="KW-0597">Phosphoprotein</keyword>
<dbReference type="GO" id="GO:0016020">
    <property type="term" value="C:membrane"/>
    <property type="evidence" value="ECO:0007669"/>
    <property type="project" value="InterPro"/>
</dbReference>
<feature type="transmembrane region" description="Helical" evidence="10">
    <location>
        <begin position="85"/>
        <end position="108"/>
    </location>
</feature>
<keyword evidence="7" id="KW-0067">ATP-binding</keyword>
<reference evidence="13" key="2">
    <citation type="submission" date="2020-09" db="EMBL/GenBank/DDBJ databases">
        <authorList>
            <person name="Sun Q."/>
            <person name="Ohkuma M."/>
        </authorList>
    </citation>
    <scope>NUCLEOTIDE SEQUENCE</scope>
    <source>
        <strain evidence="13">JCM 4369</strain>
    </source>
</reference>
<feature type="region of interest" description="Disordered" evidence="9">
    <location>
        <begin position="549"/>
        <end position="577"/>
    </location>
</feature>
<dbReference type="Gene3D" id="1.20.5.1930">
    <property type="match status" value="1"/>
</dbReference>
<evidence type="ECO:0000256" key="3">
    <source>
        <dbReference type="ARBA" id="ARBA00022553"/>
    </source>
</evidence>
<evidence type="ECO:0000256" key="5">
    <source>
        <dbReference type="ARBA" id="ARBA00022741"/>
    </source>
</evidence>
<dbReference type="GO" id="GO:0000155">
    <property type="term" value="F:phosphorelay sensor kinase activity"/>
    <property type="evidence" value="ECO:0007669"/>
    <property type="project" value="InterPro"/>
</dbReference>
<dbReference type="PANTHER" id="PTHR24421:SF10">
    <property type="entry name" value="NITRATE_NITRITE SENSOR PROTEIN NARQ"/>
    <property type="match status" value="1"/>
</dbReference>
<keyword evidence="4" id="KW-0808">Transferase</keyword>
<keyword evidence="8" id="KW-0902">Two-component regulatory system</keyword>
<keyword evidence="10" id="KW-1133">Transmembrane helix</keyword>
<feature type="transmembrane region" description="Helical" evidence="10">
    <location>
        <begin position="222"/>
        <end position="242"/>
    </location>
</feature>
<evidence type="ECO:0000259" key="12">
    <source>
        <dbReference type="Pfam" id="PF07730"/>
    </source>
</evidence>
<evidence type="ECO:0000256" key="6">
    <source>
        <dbReference type="ARBA" id="ARBA00022777"/>
    </source>
</evidence>
<feature type="transmembrane region" description="Helical" evidence="10">
    <location>
        <begin position="62"/>
        <end position="79"/>
    </location>
</feature>
<dbReference type="Proteomes" id="UP000618795">
    <property type="component" value="Unassembled WGS sequence"/>
</dbReference>
<dbReference type="CDD" id="cd16917">
    <property type="entry name" value="HATPase_UhpB-NarQ-NarX-like"/>
    <property type="match status" value="1"/>
</dbReference>
<evidence type="ECO:0000256" key="7">
    <source>
        <dbReference type="ARBA" id="ARBA00022840"/>
    </source>
</evidence>
<keyword evidence="6 13" id="KW-0418">Kinase</keyword>
<sequence length="577" mass="60858">MPGIVAVPVTVVALAAAGWAAIASWGVGPPTALWTDLAYRGFGMPLIVAGGVLWTRGSRARVGVLLIALGTTYYLQYLRVSGHQALFAVGFCLAFLYVGVFGHLALSLPSGRLRGSGDRAYVAICYLACVGTQVGRYLADRPSGTWNYNIGQVNTGWAIAGSLILAVLGVTGIVIVSRRLLAALAVRRRRTGPVWAVMIIAGVLLIASALTSATGLPLRFRLVVEVLMLGGGAAGLVMAYLVSAGLQWRREMHIAELPAVLGQLDAEPLDTLQRSLAEAVGDPTLRLLLPRQGGVLTDLTGRRANEGRDPARALTPVSRGDGLLCVVEHDAALSETSRTTAIAFALAGLVMENVRLYTQVNESRRRLLEAELAERRRIERALHDGAQQGFFAVLTLLGMAHSRAGAEGSDQLTALLGTAKNQLTESIKTLRELSQGLHPRSLVQYGLRDTVAGLARDHGGRVEYEVPDRRWPPDAESTAYFVIAEGVTNAVKHATPGTAIRVVVTPDGDGLLVAVTDDGQGGADVLGSGLRGLTERVAAAGGELRVHSPRGGGTRLVARLPGGLPTHSPSPTEGDER</sequence>
<proteinExistence type="predicted"/>
<feature type="domain" description="Signal transduction histidine kinase subgroup 3 dimerisation and phosphoacceptor" evidence="12">
    <location>
        <begin position="374"/>
        <end position="441"/>
    </location>
</feature>
<dbReference type="Gene3D" id="3.30.565.10">
    <property type="entry name" value="Histidine kinase-like ATPase, C-terminal domain"/>
    <property type="match status" value="1"/>
</dbReference>
<gene>
    <name evidence="13" type="ORF">GCM10010260_60060</name>
</gene>
<keyword evidence="10" id="KW-0812">Transmembrane</keyword>
<dbReference type="InterPro" id="IPR003594">
    <property type="entry name" value="HATPase_dom"/>
</dbReference>
<dbReference type="AlphaFoldDB" id="A0A918IG01"/>
<dbReference type="EC" id="2.7.13.3" evidence="2"/>
<dbReference type="PANTHER" id="PTHR24421">
    <property type="entry name" value="NITRATE/NITRITE SENSOR PROTEIN NARX-RELATED"/>
    <property type="match status" value="1"/>
</dbReference>
<reference evidence="13" key="1">
    <citation type="journal article" date="2014" name="Int. J. Syst. Evol. Microbiol.">
        <title>Complete genome sequence of Corynebacterium casei LMG S-19264T (=DSM 44701T), isolated from a smear-ripened cheese.</title>
        <authorList>
            <consortium name="US DOE Joint Genome Institute (JGI-PGF)"/>
            <person name="Walter F."/>
            <person name="Albersmeier A."/>
            <person name="Kalinowski J."/>
            <person name="Ruckert C."/>
        </authorList>
    </citation>
    <scope>NUCLEOTIDE SEQUENCE</scope>
    <source>
        <strain evidence="13">JCM 4369</strain>
    </source>
</reference>
<dbReference type="SUPFAM" id="SSF55874">
    <property type="entry name" value="ATPase domain of HSP90 chaperone/DNA topoisomerase II/histidine kinase"/>
    <property type="match status" value="1"/>
</dbReference>
<evidence type="ECO:0000256" key="4">
    <source>
        <dbReference type="ARBA" id="ARBA00022679"/>
    </source>
</evidence>
<feature type="domain" description="Histidine kinase/HSP90-like ATPase" evidence="11">
    <location>
        <begin position="478"/>
        <end position="561"/>
    </location>
</feature>
<keyword evidence="5" id="KW-0547">Nucleotide-binding</keyword>
<evidence type="ECO:0000256" key="1">
    <source>
        <dbReference type="ARBA" id="ARBA00000085"/>
    </source>
</evidence>
<dbReference type="GO" id="GO:0046983">
    <property type="term" value="F:protein dimerization activity"/>
    <property type="evidence" value="ECO:0007669"/>
    <property type="project" value="InterPro"/>
</dbReference>
<evidence type="ECO:0000259" key="11">
    <source>
        <dbReference type="Pfam" id="PF02518"/>
    </source>
</evidence>
<feature type="transmembrane region" description="Helical" evidence="10">
    <location>
        <begin position="120"/>
        <end position="139"/>
    </location>
</feature>
<protein>
    <recommendedName>
        <fullName evidence="2">histidine kinase</fullName>
        <ecNumber evidence="2">2.7.13.3</ecNumber>
    </recommendedName>
</protein>
<dbReference type="InterPro" id="IPR050482">
    <property type="entry name" value="Sensor_HK_TwoCompSys"/>
</dbReference>
<evidence type="ECO:0000313" key="13">
    <source>
        <dbReference type="EMBL" id="GGV13107.1"/>
    </source>
</evidence>
<organism evidence="13 14">
    <name type="scientific">Streptomyces filipinensis</name>
    <dbReference type="NCBI Taxonomy" id="66887"/>
    <lineage>
        <taxon>Bacteria</taxon>
        <taxon>Bacillati</taxon>
        <taxon>Actinomycetota</taxon>
        <taxon>Actinomycetes</taxon>
        <taxon>Kitasatosporales</taxon>
        <taxon>Streptomycetaceae</taxon>
        <taxon>Streptomyces</taxon>
    </lineage>
</organism>
<evidence type="ECO:0000256" key="10">
    <source>
        <dbReference type="SAM" id="Phobius"/>
    </source>
</evidence>
<keyword evidence="10" id="KW-0472">Membrane</keyword>
<feature type="transmembrane region" description="Helical" evidence="10">
    <location>
        <begin position="36"/>
        <end position="55"/>
    </location>
</feature>
<comment type="catalytic activity">
    <reaction evidence="1">
        <text>ATP + protein L-histidine = ADP + protein N-phospho-L-histidine.</text>
        <dbReference type="EC" id="2.7.13.3"/>
    </reaction>
</comment>